<dbReference type="Proteomes" id="UP000759131">
    <property type="component" value="Unassembled WGS sequence"/>
</dbReference>
<evidence type="ECO:0000256" key="1">
    <source>
        <dbReference type="ARBA" id="ARBA00004173"/>
    </source>
</evidence>
<reference evidence="8" key="1">
    <citation type="submission" date="2020-11" db="EMBL/GenBank/DDBJ databases">
        <authorList>
            <person name="Tran Van P."/>
        </authorList>
    </citation>
    <scope>NUCLEOTIDE SEQUENCE</scope>
</reference>
<name>A0A7R9PWD7_9ACAR</name>
<evidence type="ECO:0000256" key="6">
    <source>
        <dbReference type="ARBA" id="ARBA00035183"/>
    </source>
</evidence>
<comment type="similarity">
    <text evidence="2">Belongs to the mitochondrion-specific ribosomal protein mL50 family.</text>
</comment>
<dbReference type="PANTHER" id="PTHR31542">
    <property type="entry name" value="39A RIBOSOMAL PROTEIN L50, MITOCHONDRIAL"/>
    <property type="match status" value="1"/>
</dbReference>
<organism evidence="8">
    <name type="scientific">Medioppia subpectinata</name>
    <dbReference type="NCBI Taxonomy" id="1979941"/>
    <lineage>
        <taxon>Eukaryota</taxon>
        <taxon>Metazoa</taxon>
        <taxon>Ecdysozoa</taxon>
        <taxon>Arthropoda</taxon>
        <taxon>Chelicerata</taxon>
        <taxon>Arachnida</taxon>
        <taxon>Acari</taxon>
        <taxon>Acariformes</taxon>
        <taxon>Sarcoptiformes</taxon>
        <taxon>Oribatida</taxon>
        <taxon>Brachypylina</taxon>
        <taxon>Oppioidea</taxon>
        <taxon>Oppiidae</taxon>
        <taxon>Medioppia</taxon>
    </lineage>
</organism>
<sequence>MNKLLSKHVLSSAAVTSRWSRPAMSQIQCRSVTYDVLPTGEKVVVNKYPKRSSKREDWQRVRPMGYEPRLRKLKIWEQNDRITADPRVARNTAASKLQSMKDDLLNRGFCRETKPYDPPKDVYNIIESVCRQVFENQSQSKNWSQNSLSDRIVKFKFLTKCNEELNHEIPNSMLYLMRTVSDVVEYYSTPIRGITSYDQMVQNSDQLPQNLHVIGEPLRFNPETDTFFGGISAYPFHDQRVKGLRAKKKYPVIKGHFKWPDV</sequence>
<evidence type="ECO:0000313" key="8">
    <source>
        <dbReference type="EMBL" id="CAD7622357.1"/>
    </source>
</evidence>
<keyword evidence="4" id="KW-0496">Mitochondrion</keyword>
<accession>A0A7R9PWD7</accession>
<dbReference type="OrthoDB" id="9939609at2759"/>
<evidence type="ECO:0000256" key="7">
    <source>
        <dbReference type="ARBA" id="ARBA00035398"/>
    </source>
</evidence>
<proteinExistence type="inferred from homology"/>
<gene>
    <name evidence="8" type="ORF">OSB1V03_LOCUS2820</name>
</gene>
<dbReference type="AlphaFoldDB" id="A0A7R9PWD7"/>
<evidence type="ECO:0000256" key="3">
    <source>
        <dbReference type="ARBA" id="ARBA00022980"/>
    </source>
</evidence>
<keyword evidence="9" id="KW-1185">Reference proteome</keyword>
<evidence type="ECO:0000256" key="2">
    <source>
        <dbReference type="ARBA" id="ARBA00008860"/>
    </source>
</evidence>
<dbReference type="EMBL" id="OC855626">
    <property type="protein sequence ID" value="CAD7622357.1"/>
    <property type="molecule type" value="Genomic_DNA"/>
</dbReference>
<dbReference type="InterPro" id="IPR018305">
    <property type="entry name" value="Ribosomal_m50"/>
</dbReference>
<evidence type="ECO:0000313" key="9">
    <source>
        <dbReference type="Proteomes" id="UP000759131"/>
    </source>
</evidence>
<keyword evidence="3" id="KW-0689">Ribosomal protein</keyword>
<dbReference type="GO" id="GO:0005762">
    <property type="term" value="C:mitochondrial large ribosomal subunit"/>
    <property type="evidence" value="ECO:0007669"/>
    <property type="project" value="TreeGrafter"/>
</dbReference>
<dbReference type="PANTHER" id="PTHR31542:SF1">
    <property type="entry name" value="LARGE RIBOSOMAL SUBUNIT PROTEIN ML50"/>
    <property type="match status" value="1"/>
</dbReference>
<dbReference type="EMBL" id="CAJPIZ010001051">
    <property type="protein sequence ID" value="CAG2102787.1"/>
    <property type="molecule type" value="Genomic_DNA"/>
</dbReference>
<evidence type="ECO:0000256" key="4">
    <source>
        <dbReference type="ARBA" id="ARBA00023128"/>
    </source>
</evidence>
<protein>
    <recommendedName>
        <fullName evidence="6">Large ribosomal subunit protein mL50</fullName>
    </recommendedName>
    <alternativeName>
        <fullName evidence="7">39S ribosomal protein L50, mitochondrial</fullName>
    </alternativeName>
</protein>
<dbReference type="Pfam" id="PF10501">
    <property type="entry name" value="Ribosomal_L50"/>
    <property type="match status" value="1"/>
</dbReference>
<comment type="subcellular location">
    <subcellularLocation>
        <location evidence="1">Mitochondrion</location>
    </subcellularLocation>
</comment>
<keyword evidence="5" id="KW-0687">Ribonucleoprotein</keyword>
<evidence type="ECO:0000256" key="5">
    <source>
        <dbReference type="ARBA" id="ARBA00023274"/>
    </source>
</evidence>